<keyword evidence="10 11" id="KW-0998">Cell outer membrane</keyword>
<proteinExistence type="inferred from homology"/>
<dbReference type="Pfam" id="PF07715">
    <property type="entry name" value="Plug"/>
    <property type="match status" value="1"/>
</dbReference>
<comment type="caution">
    <text evidence="16">The sequence shown here is derived from an EMBL/GenBank/DDBJ whole genome shotgun (WGS) entry which is preliminary data.</text>
</comment>
<evidence type="ECO:0000256" key="11">
    <source>
        <dbReference type="PROSITE-ProRule" id="PRU01360"/>
    </source>
</evidence>
<keyword evidence="2 11" id="KW-0813">Transport</keyword>
<evidence type="ECO:0000256" key="8">
    <source>
        <dbReference type="ARBA" id="ARBA00023077"/>
    </source>
</evidence>
<dbReference type="InterPro" id="IPR000531">
    <property type="entry name" value="Beta-barrel_TonB"/>
</dbReference>
<dbReference type="AlphaFoldDB" id="A0A5B0X587"/>
<name>A0A5B0X587_9GAMM</name>
<keyword evidence="17" id="KW-1185">Reference proteome</keyword>
<evidence type="ECO:0000313" key="17">
    <source>
        <dbReference type="Proteomes" id="UP000323708"/>
    </source>
</evidence>
<dbReference type="GO" id="GO:0006826">
    <property type="term" value="P:iron ion transport"/>
    <property type="evidence" value="ECO:0007669"/>
    <property type="project" value="UniProtKB-KW"/>
</dbReference>
<dbReference type="RefSeq" id="WP_149609872.1">
    <property type="nucleotide sequence ID" value="NZ_VTUX01000001.1"/>
</dbReference>
<dbReference type="PANTHER" id="PTHR32552">
    <property type="entry name" value="FERRICHROME IRON RECEPTOR-RELATED"/>
    <property type="match status" value="1"/>
</dbReference>
<dbReference type="Proteomes" id="UP000323708">
    <property type="component" value="Unassembled WGS sequence"/>
</dbReference>
<dbReference type="PANTHER" id="PTHR32552:SF81">
    <property type="entry name" value="TONB-DEPENDENT OUTER MEMBRANE RECEPTOR"/>
    <property type="match status" value="1"/>
</dbReference>
<evidence type="ECO:0000256" key="2">
    <source>
        <dbReference type="ARBA" id="ARBA00022448"/>
    </source>
</evidence>
<evidence type="ECO:0000256" key="3">
    <source>
        <dbReference type="ARBA" id="ARBA00022452"/>
    </source>
</evidence>
<evidence type="ECO:0000313" key="16">
    <source>
        <dbReference type="EMBL" id="KAA1194403.1"/>
    </source>
</evidence>
<evidence type="ECO:0000256" key="6">
    <source>
        <dbReference type="ARBA" id="ARBA00023004"/>
    </source>
</evidence>
<protein>
    <submittedName>
        <fullName evidence="16">TonB-dependent receptor</fullName>
    </submittedName>
</protein>
<evidence type="ECO:0000256" key="13">
    <source>
        <dbReference type="SAM" id="SignalP"/>
    </source>
</evidence>
<evidence type="ECO:0000256" key="1">
    <source>
        <dbReference type="ARBA" id="ARBA00004571"/>
    </source>
</evidence>
<evidence type="ECO:0000256" key="9">
    <source>
        <dbReference type="ARBA" id="ARBA00023136"/>
    </source>
</evidence>
<keyword evidence="6" id="KW-0408">Iron</keyword>
<keyword evidence="5 11" id="KW-0812">Transmembrane</keyword>
<dbReference type="Gene3D" id="2.40.170.20">
    <property type="entry name" value="TonB-dependent receptor, beta-barrel domain"/>
    <property type="match status" value="1"/>
</dbReference>
<keyword evidence="8 12" id="KW-0798">TonB box</keyword>
<dbReference type="Pfam" id="PF00593">
    <property type="entry name" value="TonB_dep_Rec_b-barrel"/>
    <property type="match status" value="1"/>
</dbReference>
<accession>A0A5B0X587</accession>
<keyword evidence="13" id="KW-0732">Signal</keyword>
<dbReference type="GO" id="GO:0009279">
    <property type="term" value="C:cell outer membrane"/>
    <property type="evidence" value="ECO:0007669"/>
    <property type="project" value="UniProtKB-SubCell"/>
</dbReference>
<dbReference type="EMBL" id="VTUX01000001">
    <property type="protein sequence ID" value="KAA1194403.1"/>
    <property type="molecule type" value="Genomic_DNA"/>
</dbReference>
<dbReference type="CDD" id="cd01347">
    <property type="entry name" value="ligand_gated_channel"/>
    <property type="match status" value="1"/>
</dbReference>
<keyword evidence="4" id="KW-0410">Iron transport</keyword>
<feature type="signal peptide" evidence="13">
    <location>
        <begin position="1"/>
        <end position="28"/>
    </location>
</feature>
<evidence type="ECO:0000259" key="14">
    <source>
        <dbReference type="Pfam" id="PF00593"/>
    </source>
</evidence>
<evidence type="ECO:0000256" key="4">
    <source>
        <dbReference type="ARBA" id="ARBA00022496"/>
    </source>
</evidence>
<keyword evidence="9 11" id="KW-0472">Membrane</keyword>
<evidence type="ECO:0000256" key="12">
    <source>
        <dbReference type="RuleBase" id="RU003357"/>
    </source>
</evidence>
<feature type="domain" description="TonB-dependent receptor plug" evidence="15">
    <location>
        <begin position="43"/>
        <end position="148"/>
    </location>
</feature>
<dbReference type="InterPro" id="IPR036942">
    <property type="entry name" value="Beta-barrel_TonB_sf"/>
</dbReference>
<feature type="chain" id="PRO_5023070168" evidence="13">
    <location>
        <begin position="29"/>
        <end position="786"/>
    </location>
</feature>
<evidence type="ECO:0000256" key="5">
    <source>
        <dbReference type="ARBA" id="ARBA00022692"/>
    </source>
</evidence>
<keyword evidence="3 11" id="KW-1134">Transmembrane beta strand</keyword>
<dbReference type="SUPFAM" id="SSF56935">
    <property type="entry name" value="Porins"/>
    <property type="match status" value="1"/>
</dbReference>
<keyword evidence="7" id="KW-0406">Ion transport</keyword>
<sequence>MQHFNRTALALSIAAVSAVASMPASSQALEEVVVTATKRVEGLQDVPIAISVMSGEAIEERGLSSLEDLTVYMPNIHVAEGGAGTQLFIRGIGSGINYGFEQSVGTFIDGVYYGRGRSARGKFLDIERVEVLKGPQSTLFGKNTIAGAINITTARPTDEFESFLEVGYRTELDGFGITGMVSGPFTDNLRGRLVAKKYDDDGYVENKAKGGEDGPQQDNLSVRGVLEWDATQDLNFLLKVEHNTNDVDGRQQVISLASPTATALYQGFGDPGFRAGFDYEQYDLGFEETGLFDDTESNVAQLTVEWALGEHTLRSITAYTEYEFTNELDTDYSPLRFLNRGRTEEHEQFSQELLWSSPTGGFVEFLAGAYYQTEELSNDRHTFVVFSNVPPIESQIFSNPVLAPLNLPSTSIDGDGKNQFSQDTDSWSVFTEFTWNLTDTLRLTTGIRYSEDDKDVEKVGTLDNLSGLLPDPFFAFLWGPAALNLGTEHAYEKSRSEDHTTGNVNLQWDATDDIMLYANWANGYKAGGFDEDNSLGREFDETLGRDVSTYEDEEVDSWEVGAKIILMEGRGRLNMAYFQSDYEDVQVSTFDGNAAFVVGNAAETEVEGFEADIEFAVSDALVLNAAAAWLDANYKSFKDAACNEDQFLEQIAETGSRAGCTQDLSGKPLQFAPEYTFNLGARYDTAITDSLDLGLGLDYLWSDEVVVANDLDEHLIQDSYGKWNARVSLASSDGTWMVALIGKNLGDEKTFTWGNDVPLANFGFSKTYFRHIDPPQTFELMARYNF</sequence>
<evidence type="ECO:0000256" key="7">
    <source>
        <dbReference type="ARBA" id="ARBA00023065"/>
    </source>
</evidence>
<gene>
    <name evidence="16" type="ORF">F0M18_02935</name>
</gene>
<dbReference type="InterPro" id="IPR039426">
    <property type="entry name" value="TonB-dep_rcpt-like"/>
</dbReference>
<keyword evidence="16" id="KW-0675">Receptor</keyword>
<comment type="similarity">
    <text evidence="11 12">Belongs to the TonB-dependent receptor family.</text>
</comment>
<reference evidence="16 17" key="1">
    <citation type="submission" date="2019-09" db="EMBL/GenBank/DDBJ databases">
        <authorList>
            <person name="Chen X.-Y."/>
        </authorList>
    </citation>
    <scope>NUCLEOTIDE SEQUENCE [LARGE SCALE GENOMIC DNA]</scope>
    <source>
        <strain evidence="16 17">NY5</strain>
    </source>
</reference>
<feature type="domain" description="TonB-dependent receptor-like beta-barrel" evidence="14">
    <location>
        <begin position="269"/>
        <end position="744"/>
    </location>
</feature>
<dbReference type="InterPro" id="IPR012910">
    <property type="entry name" value="Plug_dom"/>
</dbReference>
<organism evidence="16 17">
    <name type="scientific">Pseudohalioglobus sediminis</name>
    <dbReference type="NCBI Taxonomy" id="2606449"/>
    <lineage>
        <taxon>Bacteria</taxon>
        <taxon>Pseudomonadati</taxon>
        <taxon>Pseudomonadota</taxon>
        <taxon>Gammaproteobacteria</taxon>
        <taxon>Cellvibrionales</taxon>
        <taxon>Halieaceae</taxon>
        <taxon>Pseudohalioglobus</taxon>
    </lineage>
</organism>
<dbReference type="PROSITE" id="PS52016">
    <property type="entry name" value="TONB_DEPENDENT_REC_3"/>
    <property type="match status" value="1"/>
</dbReference>
<evidence type="ECO:0000256" key="10">
    <source>
        <dbReference type="ARBA" id="ARBA00023237"/>
    </source>
</evidence>
<evidence type="ECO:0000259" key="15">
    <source>
        <dbReference type="Pfam" id="PF07715"/>
    </source>
</evidence>
<comment type="subcellular location">
    <subcellularLocation>
        <location evidence="1 11">Cell outer membrane</location>
        <topology evidence="1 11">Multi-pass membrane protein</topology>
    </subcellularLocation>
</comment>